<comment type="caution">
    <text evidence="1">The sequence shown here is derived from an EMBL/GenBank/DDBJ whole genome shotgun (WGS) entry which is preliminary data.</text>
</comment>
<sequence>MEKVVRGEVDDEVVHEKEETQEVQPEKEIDLGVEPPVPEFILDSANVNAIDLDIMKLTALFVARRGRQFLSALSGREGRNYQFDFLRPTHSLFPYFNRLVDQYSKVLHPSKETLEQLKERAQEGSRWKDLEIARKRARWEQLKREKEKKREDDREAERIAFAEIDWHDYAIVQTIEFTAADAASELPPPMSVQEVENMTLAQKRMAAMIMETTVEDVEAHRARQAAAEAEAAAAVGTAGAPTSPTAEEDAEMEQSDDEDKEVQERKKREDEERQRELERARAIQASSLEAGGPMKIRTDYVPKLGKKGDQKMTTCTICGQQIPVDELQEHMRIELLDPRWKSQRDVLEARKAQASELQRGANVVSSLRNLARTRVDIFGAEEDEEKRKKEEEEERLRRREREKVVWDGHTATKDKTLDKFSTNVNFDEQIAAIHRAKGLGP</sequence>
<accession>A0ACC1TA34</accession>
<dbReference type="EMBL" id="JANHOG010000224">
    <property type="protein sequence ID" value="KAJ3556642.1"/>
    <property type="molecule type" value="Genomic_DNA"/>
</dbReference>
<evidence type="ECO:0000313" key="2">
    <source>
        <dbReference type="Proteomes" id="UP001148662"/>
    </source>
</evidence>
<reference evidence="1" key="1">
    <citation type="submission" date="2022-07" db="EMBL/GenBank/DDBJ databases">
        <title>Genome Sequence of Phlebia brevispora.</title>
        <authorList>
            <person name="Buettner E."/>
        </authorList>
    </citation>
    <scope>NUCLEOTIDE SEQUENCE</scope>
    <source>
        <strain evidence="1">MPL23</strain>
    </source>
</reference>
<gene>
    <name evidence="1" type="ORF">NM688_g1909</name>
</gene>
<organism evidence="1 2">
    <name type="scientific">Phlebia brevispora</name>
    <dbReference type="NCBI Taxonomy" id="194682"/>
    <lineage>
        <taxon>Eukaryota</taxon>
        <taxon>Fungi</taxon>
        <taxon>Dikarya</taxon>
        <taxon>Basidiomycota</taxon>
        <taxon>Agaricomycotina</taxon>
        <taxon>Agaricomycetes</taxon>
        <taxon>Polyporales</taxon>
        <taxon>Meruliaceae</taxon>
        <taxon>Phlebia</taxon>
    </lineage>
</organism>
<keyword evidence="2" id="KW-1185">Reference proteome</keyword>
<proteinExistence type="predicted"/>
<name>A0ACC1TA34_9APHY</name>
<evidence type="ECO:0000313" key="1">
    <source>
        <dbReference type="EMBL" id="KAJ3556642.1"/>
    </source>
</evidence>
<dbReference type="Proteomes" id="UP001148662">
    <property type="component" value="Unassembled WGS sequence"/>
</dbReference>
<protein>
    <submittedName>
        <fullName evidence="1">Uncharacterized protein</fullName>
    </submittedName>
</protein>